<evidence type="ECO:0000313" key="2">
    <source>
        <dbReference type="Proteomes" id="UP000677082"/>
    </source>
</evidence>
<organism evidence="1 2">
    <name type="scientific">Paractinoplanes toevensis</name>
    <dbReference type="NCBI Taxonomy" id="571911"/>
    <lineage>
        <taxon>Bacteria</taxon>
        <taxon>Bacillati</taxon>
        <taxon>Actinomycetota</taxon>
        <taxon>Actinomycetes</taxon>
        <taxon>Micromonosporales</taxon>
        <taxon>Micromonosporaceae</taxon>
        <taxon>Paractinoplanes</taxon>
    </lineage>
</organism>
<keyword evidence="2" id="KW-1185">Reference proteome</keyword>
<name>A0A919W7S3_9ACTN</name>
<evidence type="ECO:0000313" key="1">
    <source>
        <dbReference type="EMBL" id="GIM90111.1"/>
    </source>
</evidence>
<dbReference type="EMBL" id="BOQN01000023">
    <property type="protein sequence ID" value="GIM90111.1"/>
    <property type="molecule type" value="Genomic_DNA"/>
</dbReference>
<dbReference type="AlphaFoldDB" id="A0A919W7S3"/>
<proteinExistence type="predicted"/>
<dbReference type="Proteomes" id="UP000677082">
    <property type="component" value="Unassembled WGS sequence"/>
</dbReference>
<gene>
    <name evidence="1" type="ORF">Ato02nite_019040</name>
</gene>
<comment type="caution">
    <text evidence="1">The sequence shown here is derived from an EMBL/GenBank/DDBJ whole genome shotgun (WGS) entry which is preliminary data.</text>
</comment>
<protein>
    <submittedName>
        <fullName evidence="1">Uncharacterized protein</fullName>
    </submittedName>
</protein>
<accession>A0A919W7S3</accession>
<sequence length="165" mass="17352">MPLPLGDTLIDDSRLRTALDALRGKPPHVTVDDLPQDRGYRVGALLALAEVAAAGTESDSFLKGYRATLHGLTAGSEEAVVQGWAVLIHERLQHTIDSIDPGDPRGAVIADSLAAAAAAIKLRFLPVNEAGEIKTLIAQAEANLSRALDAVTELRAALRAEGFDA</sequence>
<reference evidence="1 2" key="1">
    <citation type="submission" date="2021-03" db="EMBL/GenBank/DDBJ databases">
        <title>Whole genome shotgun sequence of Actinoplanes toevensis NBRC 105298.</title>
        <authorList>
            <person name="Komaki H."/>
            <person name="Tamura T."/>
        </authorList>
    </citation>
    <scope>NUCLEOTIDE SEQUENCE [LARGE SCALE GENOMIC DNA]</scope>
    <source>
        <strain evidence="1 2">NBRC 105298</strain>
    </source>
</reference>